<dbReference type="RefSeq" id="WP_188881407.1">
    <property type="nucleotide sequence ID" value="NZ_BMOY01000010.1"/>
</dbReference>
<evidence type="ECO:0000256" key="4">
    <source>
        <dbReference type="ARBA" id="ARBA00022801"/>
    </source>
</evidence>
<accession>A0A917NHX4</accession>
<gene>
    <name evidence="9" type="ORF">GCM10010885_08950</name>
</gene>
<keyword evidence="5 7" id="KW-1133">Transmembrane helix</keyword>
<evidence type="ECO:0000313" key="10">
    <source>
        <dbReference type="Proteomes" id="UP000637695"/>
    </source>
</evidence>
<evidence type="ECO:0000256" key="1">
    <source>
        <dbReference type="ARBA" id="ARBA00004141"/>
    </source>
</evidence>
<dbReference type="AlphaFoldDB" id="A0A917NHX4"/>
<evidence type="ECO:0000256" key="3">
    <source>
        <dbReference type="ARBA" id="ARBA00022692"/>
    </source>
</evidence>
<evidence type="ECO:0000313" key="9">
    <source>
        <dbReference type="EMBL" id="GGJ01940.1"/>
    </source>
</evidence>
<dbReference type="InterPro" id="IPR050925">
    <property type="entry name" value="Rhomboid_protease_S54"/>
</dbReference>
<dbReference type="PANTHER" id="PTHR43731:SF14">
    <property type="entry name" value="PRESENILIN-ASSOCIATED RHOMBOID-LIKE PROTEIN, MITOCHONDRIAL"/>
    <property type="match status" value="1"/>
</dbReference>
<dbReference type="GO" id="GO:0016020">
    <property type="term" value="C:membrane"/>
    <property type="evidence" value="ECO:0007669"/>
    <property type="project" value="UniProtKB-SubCell"/>
</dbReference>
<feature type="transmembrane region" description="Helical" evidence="7">
    <location>
        <begin position="155"/>
        <end position="179"/>
    </location>
</feature>
<dbReference type="SUPFAM" id="SSF144091">
    <property type="entry name" value="Rhomboid-like"/>
    <property type="match status" value="1"/>
</dbReference>
<proteinExistence type="inferred from homology"/>
<dbReference type="GO" id="GO:0004252">
    <property type="term" value="F:serine-type endopeptidase activity"/>
    <property type="evidence" value="ECO:0007669"/>
    <property type="project" value="InterPro"/>
</dbReference>
<feature type="domain" description="Peptidase S54 rhomboid" evidence="8">
    <location>
        <begin position="60"/>
        <end position="192"/>
    </location>
</feature>
<reference evidence="9" key="1">
    <citation type="journal article" date="2014" name="Int. J. Syst. Evol. Microbiol.">
        <title>Complete genome sequence of Corynebacterium casei LMG S-19264T (=DSM 44701T), isolated from a smear-ripened cheese.</title>
        <authorList>
            <consortium name="US DOE Joint Genome Institute (JGI-PGF)"/>
            <person name="Walter F."/>
            <person name="Albersmeier A."/>
            <person name="Kalinowski J."/>
            <person name="Ruckert C."/>
        </authorList>
    </citation>
    <scope>NUCLEOTIDE SEQUENCE</scope>
    <source>
        <strain evidence="9">JCM 18487</strain>
    </source>
</reference>
<name>A0A917NHX4_9BACL</name>
<feature type="transmembrane region" description="Helical" evidence="7">
    <location>
        <begin position="98"/>
        <end position="118"/>
    </location>
</feature>
<keyword evidence="4" id="KW-0378">Hydrolase</keyword>
<dbReference type="InterPro" id="IPR022764">
    <property type="entry name" value="Peptidase_S54_rhomboid_dom"/>
</dbReference>
<dbReference type="Proteomes" id="UP000637695">
    <property type="component" value="Unassembled WGS sequence"/>
</dbReference>
<feature type="transmembrane region" description="Helical" evidence="7">
    <location>
        <begin position="124"/>
        <end position="143"/>
    </location>
</feature>
<evidence type="ECO:0000256" key="7">
    <source>
        <dbReference type="SAM" id="Phobius"/>
    </source>
</evidence>
<feature type="transmembrane region" description="Helical" evidence="7">
    <location>
        <begin position="69"/>
        <end position="91"/>
    </location>
</feature>
<dbReference type="EMBL" id="BMOY01000010">
    <property type="protein sequence ID" value="GGJ01940.1"/>
    <property type="molecule type" value="Genomic_DNA"/>
</dbReference>
<feature type="transmembrane region" description="Helical" evidence="7">
    <location>
        <begin position="20"/>
        <end position="38"/>
    </location>
</feature>
<comment type="similarity">
    <text evidence="2">Belongs to the peptidase S54 family.</text>
</comment>
<keyword evidence="10" id="KW-1185">Reference proteome</keyword>
<comment type="subcellular location">
    <subcellularLocation>
        <location evidence="1">Membrane</location>
        <topology evidence="1">Multi-pass membrane protein</topology>
    </subcellularLocation>
</comment>
<keyword evidence="6 7" id="KW-0472">Membrane</keyword>
<feature type="transmembrane region" description="Helical" evidence="7">
    <location>
        <begin position="199"/>
        <end position="220"/>
    </location>
</feature>
<keyword evidence="3 7" id="KW-0812">Transmembrane</keyword>
<reference evidence="9" key="2">
    <citation type="submission" date="2020-09" db="EMBL/GenBank/DDBJ databases">
        <authorList>
            <person name="Sun Q."/>
            <person name="Ohkuma M."/>
        </authorList>
    </citation>
    <scope>NUCLEOTIDE SEQUENCE</scope>
    <source>
        <strain evidence="9">JCM 18487</strain>
    </source>
</reference>
<dbReference type="InterPro" id="IPR035952">
    <property type="entry name" value="Rhomboid-like_sf"/>
</dbReference>
<comment type="caution">
    <text evidence="9">The sequence shown here is derived from an EMBL/GenBank/DDBJ whole genome shotgun (WGS) entry which is preliminary data.</text>
</comment>
<dbReference type="Gene3D" id="1.20.1540.10">
    <property type="entry name" value="Rhomboid-like"/>
    <property type="match status" value="1"/>
</dbReference>
<evidence type="ECO:0000256" key="2">
    <source>
        <dbReference type="ARBA" id="ARBA00009045"/>
    </source>
</evidence>
<dbReference type="PANTHER" id="PTHR43731">
    <property type="entry name" value="RHOMBOID PROTEASE"/>
    <property type="match status" value="1"/>
</dbReference>
<dbReference type="Pfam" id="PF01694">
    <property type="entry name" value="Rhomboid"/>
    <property type="match status" value="1"/>
</dbReference>
<evidence type="ECO:0000259" key="8">
    <source>
        <dbReference type="Pfam" id="PF01694"/>
    </source>
</evidence>
<sequence length="221" mass="23403">MRWRRLRDRPMVRRASQAPVAWTLIFINVVWFFTVEAWTGLSPEGTLRAGALYAPAVAAGEWYRLVSDMFVHMSLLHLMMNMISLASLAVMEVLLGSAAFFALYWLAGVAGSLVSLVFLPDGVVGGASAAIFGVFGAALMLALRGVLSRAARNQLLALLIVNLVYGWAAPNVAVAAHLGGLVAGAGLAWPLYAGWFPRTGVRAMAVLCAGFTAVALGAVLA</sequence>
<evidence type="ECO:0000256" key="5">
    <source>
        <dbReference type="ARBA" id="ARBA00022989"/>
    </source>
</evidence>
<protein>
    <recommendedName>
        <fullName evidence="8">Peptidase S54 rhomboid domain-containing protein</fullName>
    </recommendedName>
</protein>
<organism evidence="9 10">
    <name type="scientific">Alicyclobacillus cellulosilyticus</name>
    <dbReference type="NCBI Taxonomy" id="1003997"/>
    <lineage>
        <taxon>Bacteria</taxon>
        <taxon>Bacillati</taxon>
        <taxon>Bacillota</taxon>
        <taxon>Bacilli</taxon>
        <taxon>Bacillales</taxon>
        <taxon>Alicyclobacillaceae</taxon>
        <taxon>Alicyclobacillus</taxon>
    </lineage>
</organism>
<evidence type="ECO:0000256" key="6">
    <source>
        <dbReference type="ARBA" id="ARBA00023136"/>
    </source>
</evidence>